<evidence type="ECO:0000313" key="1">
    <source>
        <dbReference type="EMBL" id="JAD61696.1"/>
    </source>
</evidence>
<dbReference type="AlphaFoldDB" id="A0A0A9BED8"/>
<dbReference type="EMBL" id="GBRH01236199">
    <property type="protein sequence ID" value="JAD61696.1"/>
    <property type="molecule type" value="Transcribed_RNA"/>
</dbReference>
<sequence>MSAHEFLNGIEQAMCKEHETFSCDSFYC</sequence>
<reference evidence="1" key="2">
    <citation type="journal article" date="2015" name="Data Brief">
        <title>Shoot transcriptome of the giant reed, Arundo donax.</title>
        <authorList>
            <person name="Barrero R.A."/>
            <person name="Guerrero F.D."/>
            <person name="Moolhuijzen P."/>
            <person name="Goolsby J.A."/>
            <person name="Tidwell J."/>
            <person name="Bellgard S.E."/>
            <person name="Bellgard M.I."/>
        </authorList>
    </citation>
    <scope>NUCLEOTIDE SEQUENCE</scope>
    <source>
        <tissue evidence="1">Shoot tissue taken approximately 20 cm above the soil surface</tissue>
    </source>
</reference>
<name>A0A0A9BED8_ARUDO</name>
<proteinExistence type="predicted"/>
<protein>
    <submittedName>
        <fullName evidence="1">Uncharacterized protein</fullName>
    </submittedName>
</protein>
<accession>A0A0A9BED8</accession>
<reference evidence="1" key="1">
    <citation type="submission" date="2014-09" db="EMBL/GenBank/DDBJ databases">
        <authorList>
            <person name="Magalhaes I.L.F."/>
            <person name="Oliveira U."/>
            <person name="Santos F.R."/>
            <person name="Vidigal T.H.D.A."/>
            <person name="Brescovit A.D."/>
            <person name="Santos A.J."/>
        </authorList>
    </citation>
    <scope>NUCLEOTIDE SEQUENCE</scope>
    <source>
        <tissue evidence="1">Shoot tissue taken approximately 20 cm above the soil surface</tissue>
    </source>
</reference>
<organism evidence="1">
    <name type="scientific">Arundo donax</name>
    <name type="common">Giant reed</name>
    <name type="synonym">Donax arundinaceus</name>
    <dbReference type="NCBI Taxonomy" id="35708"/>
    <lineage>
        <taxon>Eukaryota</taxon>
        <taxon>Viridiplantae</taxon>
        <taxon>Streptophyta</taxon>
        <taxon>Embryophyta</taxon>
        <taxon>Tracheophyta</taxon>
        <taxon>Spermatophyta</taxon>
        <taxon>Magnoliopsida</taxon>
        <taxon>Liliopsida</taxon>
        <taxon>Poales</taxon>
        <taxon>Poaceae</taxon>
        <taxon>PACMAD clade</taxon>
        <taxon>Arundinoideae</taxon>
        <taxon>Arundineae</taxon>
        <taxon>Arundo</taxon>
    </lineage>
</organism>